<keyword evidence="2" id="KW-1185">Reference proteome</keyword>
<accession>A0A5B7CMT2</accession>
<name>A0A5B7CMT2_PORTR</name>
<dbReference type="Proteomes" id="UP000324222">
    <property type="component" value="Unassembled WGS sequence"/>
</dbReference>
<protein>
    <submittedName>
        <fullName evidence="1">Uncharacterized protein</fullName>
    </submittedName>
</protein>
<evidence type="ECO:0000313" key="2">
    <source>
        <dbReference type="Proteomes" id="UP000324222"/>
    </source>
</evidence>
<sequence length="88" mass="9973">METSKNYTLVISQAWHLERLRNGAKIPDNDFTPLEPQRLTLNEAAEIRGCHALEAYVCTLVRTNEDFLALQIYDLLGLHTRSVTTGKS</sequence>
<reference evidence="1 2" key="1">
    <citation type="submission" date="2019-05" db="EMBL/GenBank/DDBJ databases">
        <title>Another draft genome of Portunus trituberculatus and its Hox gene families provides insights of decapod evolution.</title>
        <authorList>
            <person name="Jeong J.-H."/>
            <person name="Song I."/>
            <person name="Kim S."/>
            <person name="Choi T."/>
            <person name="Kim D."/>
            <person name="Ryu S."/>
            <person name="Kim W."/>
        </authorList>
    </citation>
    <scope>NUCLEOTIDE SEQUENCE [LARGE SCALE GENOMIC DNA]</scope>
    <source>
        <tissue evidence="1">Muscle</tissue>
    </source>
</reference>
<dbReference type="OrthoDB" id="6359976at2759"/>
<proteinExistence type="predicted"/>
<dbReference type="EMBL" id="VSRR010000137">
    <property type="protein sequence ID" value="MPC10937.1"/>
    <property type="molecule type" value="Genomic_DNA"/>
</dbReference>
<comment type="caution">
    <text evidence="1">The sequence shown here is derived from an EMBL/GenBank/DDBJ whole genome shotgun (WGS) entry which is preliminary data.</text>
</comment>
<gene>
    <name evidence="1" type="ORF">E2C01_003581</name>
</gene>
<dbReference type="AlphaFoldDB" id="A0A5B7CMT2"/>
<evidence type="ECO:0000313" key="1">
    <source>
        <dbReference type="EMBL" id="MPC10937.1"/>
    </source>
</evidence>
<organism evidence="1 2">
    <name type="scientific">Portunus trituberculatus</name>
    <name type="common">Swimming crab</name>
    <name type="synonym">Neptunus trituberculatus</name>
    <dbReference type="NCBI Taxonomy" id="210409"/>
    <lineage>
        <taxon>Eukaryota</taxon>
        <taxon>Metazoa</taxon>
        <taxon>Ecdysozoa</taxon>
        <taxon>Arthropoda</taxon>
        <taxon>Crustacea</taxon>
        <taxon>Multicrustacea</taxon>
        <taxon>Malacostraca</taxon>
        <taxon>Eumalacostraca</taxon>
        <taxon>Eucarida</taxon>
        <taxon>Decapoda</taxon>
        <taxon>Pleocyemata</taxon>
        <taxon>Brachyura</taxon>
        <taxon>Eubrachyura</taxon>
        <taxon>Portunoidea</taxon>
        <taxon>Portunidae</taxon>
        <taxon>Portuninae</taxon>
        <taxon>Portunus</taxon>
    </lineage>
</organism>